<evidence type="ECO:0000259" key="2">
    <source>
        <dbReference type="Pfam" id="PF08914"/>
    </source>
</evidence>
<keyword evidence="4" id="KW-1185">Reference proteome</keyword>
<sequence>MDHNANPQYSGSPKVRASYTAQENADLREYLMQKRREGSPLRGNLIYLNYPGLNGRHPWQSIRDHAIKFIMPKLPPVTDERASVSTTPMVNEQEQTHNTIPVQITNQELQQEIDADNAPSLVISTSATPTRSDNGETQGKDVVQQNTSILQINDNHELREQNSFNVTPIKSESGGAYSTPVKQIRCSRNLRSSNVTPTRPVNNNYRESQEQ</sequence>
<evidence type="ECO:0000313" key="4">
    <source>
        <dbReference type="Proteomes" id="UP000789831"/>
    </source>
</evidence>
<proteinExistence type="predicted"/>
<protein>
    <submittedName>
        <fullName evidence="3">10076_t:CDS:1</fullName>
    </submittedName>
</protein>
<name>A0A9N9BXB6_9GLOM</name>
<evidence type="ECO:0000256" key="1">
    <source>
        <dbReference type="SAM" id="MobiDB-lite"/>
    </source>
</evidence>
<dbReference type="Proteomes" id="UP000789831">
    <property type="component" value="Unassembled WGS sequence"/>
</dbReference>
<feature type="non-terminal residue" evidence="3">
    <location>
        <position position="211"/>
    </location>
</feature>
<dbReference type="InterPro" id="IPR009057">
    <property type="entry name" value="Homeodomain-like_sf"/>
</dbReference>
<reference evidence="3" key="1">
    <citation type="submission" date="2021-06" db="EMBL/GenBank/DDBJ databases">
        <authorList>
            <person name="Kallberg Y."/>
            <person name="Tangrot J."/>
            <person name="Rosling A."/>
        </authorList>
    </citation>
    <scope>NUCLEOTIDE SEQUENCE</scope>
    <source>
        <strain evidence="3">MT106</strain>
    </source>
</reference>
<evidence type="ECO:0000313" key="3">
    <source>
        <dbReference type="EMBL" id="CAG8579191.1"/>
    </source>
</evidence>
<organism evidence="3 4">
    <name type="scientific">Ambispora gerdemannii</name>
    <dbReference type="NCBI Taxonomy" id="144530"/>
    <lineage>
        <taxon>Eukaryota</taxon>
        <taxon>Fungi</taxon>
        <taxon>Fungi incertae sedis</taxon>
        <taxon>Mucoromycota</taxon>
        <taxon>Glomeromycotina</taxon>
        <taxon>Glomeromycetes</taxon>
        <taxon>Archaeosporales</taxon>
        <taxon>Ambisporaceae</taxon>
        <taxon>Ambispora</taxon>
    </lineage>
</organism>
<dbReference type="AlphaFoldDB" id="A0A9N9BXB6"/>
<comment type="caution">
    <text evidence="3">The sequence shown here is derived from an EMBL/GenBank/DDBJ whole genome shotgun (WGS) entry which is preliminary data.</text>
</comment>
<gene>
    <name evidence="3" type="ORF">AGERDE_LOCUS8035</name>
</gene>
<dbReference type="Pfam" id="PF08914">
    <property type="entry name" value="Myb_Rap1"/>
    <property type="match status" value="1"/>
</dbReference>
<dbReference type="Gene3D" id="1.10.10.60">
    <property type="entry name" value="Homeodomain-like"/>
    <property type="match status" value="1"/>
</dbReference>
<dbReference type="EMBL" id="CAJVPL010001596">
    <property type="protein sequence ID" value="CAG8579191.1"/>
    <property type="molecule type" value="Genomic_DNA"/>
</dbReference>
<feature type="domain" description="TERF2-interacting telomeric protein 1 Myb" evidence="2">
    <location>
        <begin position="19"/>
        <end position="73"/>
    </location>
</feature>
<dbReference type="CDD" id="cd11655">
    <property type="entry name" value="rap1_myb-like"/>
    <property type="match status" value="1"/>
</dbReference>
<dbReference type="InterPro" id="IPR015010">
    <property type="entry name" value="TERF2IP_Myb"/>
</dbReference>
<accession>A0A9N9BXB6</accession>
<feature type="region of interest" description="Disordered" evidence="1">
    <location>
        <begin position="167"/>
        <end position="211"/>
    </location>
</feature>
<dbReference type="OrthoDB" id="435460at2759"/>
<dbReference type="SUPFAM" id="SSF46689">
    <property type="entry name" value="Homeodomain-like"/>
    <property type="match status" value="1"/>
</dbReference>
<feature type="compositionally biased region" description="Polar residues" evidence="1">
    <location>
        <begin position="189"/>
        <end position="211"/>
    </location>
</feature>